<feature type="transmembrane region" description="Helical" evidence="1">
    <location>
        <begin position="91"/>
        <end position="113"/>
    </location>
</feature>
<protein>
    <recommendedName>
        <fullName evidence="4">DUF2029 domain-containing protein</fullName>
    </recommendedName>
</protein>
<dbReference type="RefSeq" id="WP_062006942.1">
    <property type="nucleotide sequence ID" value="NZ_CP012677.1"/>
</dbReference>
<dbReference type="AlphaFoldDB" id="A0A0M4RNV7"/>
<organism evidence="2 3">
    <name type="scientific">Arthrobacter alpinus</name>
    <dbReference type="NCBI Taxonomy" id="656366"/>
    <lineage>
        <taxon>Bacteria</taxon>
        <taxon>Bacillati</taxon>
        <taxon>Actinomycetota</taxon>
        <taxon>Actinomycetes</taxon>
        <taxon>Micrococcales</taxon>
        <taxon>Micrococcaceae</taxon>
        <taxon>Arthrobacter</taxon>
    </lineage>
</organism>
<keyword evidence="1" id="KW-0472">Membrane</keyword>
<gene>
    <name evidence="2" type="ORF">AOC05_09000</name>
</gene>
<accession>A0A0M4RNV7</accession>
<keyword evidence="3" id="KW-1185">Reference proteome</keyword>
<keyword evidence="1" id="KW-1133">Transmembrane helix</keyword>
<feature type="transmembrane region" description="Helical" evidence="1">
    <location>
        <begin position="379"/>
        <end position="399"/>
    </location>
</feature>
<name>A0A0M4RNV7_9MICC</name>
<sequence>MVRNRILSPSVLVWFRTPASVWWGFAAVHLFFLAWMMSFIVHGNTFSDTEQYRQWAQLGYNPGDLGDIISPWVYPVLAQIPIFAANVFGPALYLLGWTLIIIVLDAVGLFYLTRGPRAQRGIAPAWFWLFFTIFMGYLSFARVEGITAPIVLIALLFAADRPVVAAVLLSVATWIKVWPAAVVAPLLIASAQRVRVLLAGVAVSAVVAGATVLTGAGSHLFDFAINQGERGMQLEASFSTPWVWLSVLSIGGAQIADNVAINSTEVYGPGADVAAMLMQPLLIIATVAGALLMIWALRRGAEREELLLEGSLLMVTAFIVFNKVGSPQFIIWLAPVVVAGLTHNWDRWKVPATLLMGIAFTTFVIYPLFYTPLIHANPIMAAVLTIRNVLLVTLLVWAVRRTIELGRKASHEKDTLAQPQTPTPR</sequence>
<evidence type="ECO:0000256" key="1">
    <source>
        <dbReference type="SAM" id="Phobius"/>
    </source>
</evidence>
<dbReference type="KEGG" id="aaq:AOC05_09000"/>
<dbReference type="PATRIC" id="fig|656366.3.peg.1955"/>
<feature type="transmembrane region" description="Helical" evidence="1">
    <location>
        <begin position="21"/>
        <end position="41"/>
    </location>
</feature>
<feature type="transmembrane region" description="Helical" evidence="1">
    <location>
        <begin position="273"/>
        <end position="297"/>
    </location>
</feature>
<evidence type="ECO:0008006" key="4">
    <source>
        <dbReference type="Google" id="ProtNLM"/>
    </source>
</evidence>
<reference evidence="3" key="1">
    <citation type="submission" date="2015-09" db="EMBL/GenBank/DDBJ databases">
        <title>Complete genome of Arthrobacter alpinus strain R3.8.</title>
        <authorList>
            <person name="See-Too W.S."/>
            <person name="Chan K.G."/>
        </authorList>
    </citation>
    <scope>NUCLEOTIDE SEQUENCE [LARGE SCALE GENOMIC DNA]</scope>
    <source>
        <strain evidence="3">R3.8</strain>
    </source>
</reference>
<feature type="transmembrane region" description="Helical" evidence="1">
    <location>
        <begin position="164"/>
        <end position="189"/>
    </location>
</feature>
<evidence type="ECO:0000313" key="3">
    <source>
        <dbReference type="Proteomes" id="UP000062833"/>
    </source>
</evidence>
<evidence type="ECO:0000313" key="2">
    <source>
        <dbReference type="EMBL" id="ALE92421.1"/>
    </source>
</evidence>
<feature type="transmembrane region" description="Helical" evidence="1">
    <location>
        <begin position="353"/>
        <end position="373"/>
    </location>
</feature>
<dbReference type="OrthoDB" id="581198at2"/>
<keyword evidence="1" id="KW-0812">Transmembrane</keyword>
<proteinExistence type="predicted"/>
<feature type="transmembrane region" description="Helical" evidence="1">
    <location>
        <begin position="196"/>
        <end position="221"/>
    </location>
</feature>
<dbReference type="Proteomes" id="UP000062833">
    <property type="component" value="Chromosome"/>
</dbReference>
<dbReference type="EMBL" id="CP012677">
    <property type="protein sequence ID" value="ALE92421.1"/>
    <property type="molecule type" value="Genomic_DNA"/>
</dbReference>
<feature type="transmembrane region" description="Helical" evidence="1">
    <location>
        <begin position="125"/>
        <end position="158"/>
    </location>
</feature>